<dbReference type="KEGG" id="epo:Epro_1131"/>
<evidence type="ECO:0000313" key="5">
    <source>
        <dbReference type="EMBL" id="AKL98510.1"/>
    </source>
</evidence>
<dbReference type="OrthoDB" id="9809068at2"/>
<keyword evidence="6" id="KW-1185">Reference proteome</keyword>
<evidence type="ECO:0000256" key="1">
    <source>
        <dbReference type="ARBA" id="ARBA00004196"/>
    </source>
</evidence>
<feature type="domain" description="CzcB-like barrel-sandwich hybrid" evidence="4">
    <location>
        <begin position="57"/>
        <end position="148"/>
    </location>
</feature>
<name>A0A0G3WKW0_9BACT</name>
<accession>A0A0G3WKW0</accession>
<dbReference type="Pfam" id="PF25967">
    <property type="entry name" value="RND-MFP_C"/>
    <property type="match status" value="1"/>
</dbReference>
<proteinExistence type="predicted"/>
<dbReference type="Gene3D" id="2.40.420.20">
    <property type="match status" value="1"/>
</dbReference>
<evidence type="ECO:0000313" key="6">
    <source>
        <dbReference type="Proteomes" id="UP000035337"/>
    </source>
</evidence>
<dbReference type="Pfam" id="PF25973">
    <property type="entry name" value="BSH_CzcB"/>
    <property type="match status" value="1"/>
</dbReference>
<keyword evidence="2" id="KW-0175">Coiled coil</keyword>
<evidence type="ECO:0000256" key="2">
    <source>
        <dbReference type="ARBA" id="ARBA00023054"/>
    </source>
</evidence>
<dbReference type="InterPro" id="IPR058647">
    <property type="entry name" value="BSH_CzcB-like"/>
</dbReference>
<dbReference type="Gene3D" id="2.40.30.170">
    <property type="match status" value="1"/>
</dbReference>
<evidence type="ECO:0000259" key="4">
    <source>
        <dbReference type="Pfam" id="PF25973"/>
    </source>
</evidence>
<dbReference type="RefSeq" id="WP_052571114.1">
    <property type="nucleotide sequence ID" value="NZ_CP009498.1"/>
</dbReference>
<dbReference type="InterPro" id="IPR050465">
    <property type="entry name" value="UPF0194_transport"/>
</dbReference>
<sequence length="305" mass="34013">MKKILIILAVLIVAGVAAYFVFKPAVNAIDKETKLTQRNLSVEFRETGSVSPRNRLEIKPPFGGRIEEILVNEGDNVKKGQILAWMSSSERAAMIDAARAQGQKEYEKWSTIYKPTPVVSPMSGFIILRQKEPGQTVTASEAILVMADDLIVQSNVDETDLRYIKVGGKLKMYLDAYPDEIFDGVVEHISYESTVVSNVTVYMIKIRPVKKPQVFRAGMTATITITAESKENAWSVPNNFITDRNGKKFVNVKKDKNIIESREVQTGITDGRYTEIVSGITQDDTIITVKTAKNKEKSKTFVSGR</sequence>
<dbReference type="PANTHER" id="PTHR32347">
    <property type="entry name" value="EFFLUX SYSTEM COMPONENT YKNX-RELATED"/>
    <property type="match status" value="1"/>
</dbReference>
<dbReference type="EMBL" id="CP009498">
    <property type="protein sequence ID" value="AKL98510.1"/>
    <property type="molecule type" value="Genomic_DNA"/>
</dbReference>
<dbReference type="Proteomes" id="UP000035337">
    <property type="component" value="Chromosome"/>
</dbReference>
<protein>
    <submittedName>
        <fullName evidence="5">ABC-type macrolide exporter membrane component</fullName>
    </submittedName>
</protein>
<organism evidence="5 6">
    <name type="scientific">Endomicrobium proavitum</name>
    <dbReference type="NCBI Taxonomy" id="1408281"/>
    <lineage>
        <taxon>Bacteria</taxon>
        <taxon>Pseudomonadati</taxon>
        <taxon>Elusimicrobiota</taxon>
        <taxon>Endomicrobiia</taxon>
        <taxon>Endomicrobiales</taxon>
        <taxon>Endomicrobiaceae</taxon>
        <taxon>Endomicrobium</taxon>
    </lineage>
</organism>
<dbReference type="SUPFAM" id="SSF111369">
    <property type="entry name" value="HlyD-like secretion proteins"/>
    <property type="match status" value="1"/>
</dbReference>
<gene>
    <name evidence="5" type="primary">macA</name>
    <name evidence="5" type="ORF">Epro_1131</name>
</gene>
<feature type="domain" description="Multidrug resistance protein MdtA-like C-terminal permuted SH3" evidence="3">
    <location>
        <begin position="232"/>
        <end position="288"/>
    </location>
</feature>
<dbReference type="STRING" id="1408281.Epro_1131"/>
<dbReference type="AlphaFoldDB" id="A0A0G3WKW0"/>
<dbReference type="InterPro" id="IPR058627">
    <property type="entry name" value="MdtA-like_C"/>
</dbReference>
<evidence type="ECO:0000259" key="3">
    <source>
        <dbReference type="Pfam" id="PF25967"/>
    </source>
</evidence>
<dbReference type="Gene3D" id="2.40.50.100">
    <property type="match status" value="1"/>
</dbReference>
<dbReference type="GO" id="GO:0030313">
    <property type="term" value="C:cell envelope"/>
    <property type="evidence" value="ECO:0007669"/>
    <property type="project" value="UniProtKB-SubCell"/>
</dbReference>
<comment type="subcellular location">
    <subcellularLocation>
        <location evidence="1">Cell envelope</location>
    </subcellularLocation>
</comment>
<reference evidence="5 6" key="1">
    <citation type="submission" date="2014-09" db="EMBL/GenBank/DDBJ databases">
        <title>Complete genome sequence of Endomicrobium proavitum.</title>
        <authorList>
            <person name="Zheng H."/>
        </authorList>
    </citation>
    <scope>NUCLEOTIDE SEQUENCE [LARGE SCALE GENOMIC DNA]</scope>
    <source>
        <strain evidence="5 6">Rsa215</strain>
    </source>
</reference>